<organism evidence="2 3">
    <name type="scientific">Lihuaxuella thermophila</name>
    <dbReference type="NCBI Taxonomy" id="1173111"/>
    <lineage>
        <taxon>Bacteria</taxon>
        <taxon>Bacillati</taxon>
        <taxon>Bacillota</taxon>
        <taxon>Bacilli</taxon>
        <taxon>Bacillales</taxon>
        <taxon>Thermoactinomycetaceae</taxon>
        <taxon>Lihuaxuella</taxon>
    </lineage>
</organism>
<dbReference type="GO" id="GO:0008745">
    <property type="term" value="F:N-acetylmuramoyl-L-alanine amidase activity"/>
    <property type="evidence" value="ECO:0007669"/>
    <property type="project" value="InterPro"/>
</dbReference>
<dbReference type="GO" id="GO:0009253">
    <property type="term" value="P:peptidoglycan catabolic process"/>
    <property type="evidence" value="ECO:0007669"/>
    <property type="project" value="InterPro"/>
</dbReference>
<dbReference type="SUPFAM" id="SSF55846">
    <property type="entry name" value="N-acetylmuramoyl-L-alanine amidase-like"/>
    <property type="match status" value="1"/>
</dbReference>
<gene>
    <name evidence="2" type="ORF">SAMN05444955_10210</name>
</gene>
<dbReference type="Gene3D" id="3.40.50.12090">
    <property type="match status" value="2"/>
</dbReference>
<dbReference type="InterPro" id="IPR051922">
    <property type="entry name" value="Bact_Sporulation_Assoc"/>
</dbReference>
<dbReference type="InterPro" id="IPR007253">
    <property type="entry name" value="Cell_wall-bd_2"/>
</dbReference>
<dbReference type="AlphaFoldDB" id="A0A1H8B805"/>
<dbReference type="RefSeq" id="WP_089964777.1">
    <property type="nucleotide sequence ID" value="NZ_FOCQ01000002.1"/>
</dbReference>
<dbReference type="InterPro" id="IPR002502">
    <property type="entry name" value="Amidase_domain"/>
</dbReference>
<dbReference type="InterPro" id="IPR036505">
    <property type="entry name" value="Amidase/PGRP_sf"/>
</dbReference>
<dbReference type="InterPro" id="IPR006619">
    <property type="entry name" value="PGRP_domain_met/bac"/>
</dbReference>
<proteinExistence type="predicted"/>
<dbReference type="Proteomes" id="UP000199695">
    <property type="component" value="Unassembled WGS sequence"/>
</dbReference>
<reference evidence="2 3" key="1">
    <citation type="submission" date="2016-10" db="EMBL/GenBank/DDBJ databases">
        <authorList>
            <person name="de Groot N.N."/>
        </authorList>
    </citation>
    <scope>NUCLEOTIDE SEQUENCE [LARGE SCALE GENOMIC DNA]</scope>
    <source>
        <strain evidence="2 3">DSM 46701</strain>
    </source>
</reference>
<keyword evidence="3" id="KW-1185">Reference proteome</keyword>
<dbReference type="STRING" id="1173111.SAMN05444955_10210"/>
<dbReference type="CDD" id="cd06583">
    <property type="entry name" value="PGRP"/>
    <property type="match status" value="1"/>
</dbReference>
<name>A0A1H8B805_9BACL</name>
<protein>
    <submittedName>
        <fullName evidence="2">Putative cell wall-binding protein</fullName>
    </submittedName>
</protein>
<dbReference type="Pfam" id="PF04122">
    <property type="entry name" value="CW_binding_2"/>
    <property type="match status" value="3"/>
</dbReference>
<accession>A0A1H8B805</accession>
<dbReference type="GO" id="GO:0008270">
    <property type="term" value="F:zinc ion binding"/>
    <property type="evidence" value="ECO:0007669"/>
    <property type="project" value="InterPro"/>
</dbReference>
<evidence type="ECO:0000313" key="2">
    <source>
        <dbReference type="EMBL" id="SEM78027.1"/>
    </source>
</evidence>
<feature type="domain" description="Peptidoglycan recognition protein family" evidence="1">
    <location>
        <begin position="216"/>
        <end position="385"/>
    </location>
</feature>
<dbReference type="EMBL" id="FOCQ01000002">
    <property type="protein sequence ID" value="SEM78027.1"/>
    <property type="molecule type" value="Genomic_DNA"/>
</dbReference>
<evidence type="ECO:0000313" key="3">
    <source>
        <dbReference type="Proteomes" id="UP000199695"/>
    </source>
</evidence>
<dbReference type="OrthoDB" id="9812621at2"/>
<sequence>MSRWKSKGGMLFVSGIVAAVAFSLPVYPSSWAKPPVVKILADDVRQQFQSDFAKGKSDKVKMEAEGKQAVLTLPGTEKKAVYTSPVIQSDIVFTDVGIHWINDSLDKKASKNLIRFEVRTSPDGENWTKWTRVQVGDDREGPDSKQNAETFGDLIYAGKASYAQYRVHLQKGQKLLPRVKDIKLTFINARDGKKVESKQSFWQVLFDAVDAAVDRPKIKTRAEWGADESLRYDANGNEVEPREYFNVTHLVVHHTGHDLAIITDPETGQKRQQTPEEALRADYYYHAKTKGWGDLAYNAVIGPDGTIYEGRKGKDGAENLLSDGVVGFHAYSFNKGTFGVSVMGNYDNKPLPRVMRNSLINLLSYEAKLWNINPTGTADFVRNYEYDDPNVPKVDYKVPTIQGHGLLPRAQTACPGAYIKPDLPNIRNDVALTIKARTNLKRVAGADRYGTSASISNEISALGNLSDTVVIARGDDFPDALSGGPLAAKSKSPILLTPTSTLKPDIQAEIQRRKPTNAVILGGTGAVSANVETQLKNLGVTNVTRIAGADRYVVSASIANQVTSGGTADTAIIASGLNFPDALAASSIAAQEGWPILLVKTDLIPTPIQQFIDNHPEIKNFYIVGGSGVVSDRVKTQLATKGTVTRIDGANRFATAVNVAKTFNMSASSLVFANGNGFPDALSGGPLAAYTASPVILTKPSVLPTEVQSYLTGKKGEFQKGYILGGEGVVYPEVERQIASYTP</sequence>
<dbReference type="PANTHER" id="PTHR30032">
    <property type="entry name" value="N-ACETYLMURAMOYL-L-ALANINE AMIDASE-RELATED"/>
    <property type="match status" value="1"/>
</dbReference>
<evidence type="ECO:0000259" key="1">
    <source>
        <dbReference type="SMART" id="SM00701"/>
    </source>
</evidence>
<dbReference type="SMART" id="SM00701">
    <property type="entry name" value="PGRP"/>
    <property type="match status" value="1"/>
</dbReference>
<dbReference type="Pfam" id="PF01510">
    <property type="entry name" value="Amidase_2"/>
    <property type="match status" value="1"/>
</dbReference>
<dbReference type="Gene3D" id="3.40.80.10">
    <property type="entry name" value="Peptidoglycan recognition protein-like"/>
    <property type="match status" value="1"/>
</dbReference>
<dbReference type="PANTHER" id="PTHR30032:SF8">
    <property type="entry name" value="GERMINATION-SPECIFIC N-ACETYLMURAMOYL-L-ALANINE AMIDASE"/>
    <property type="match status" value="1"/>
</dbReference>